<dbReference type="EMBL" id="LAZR01024764">
    <property type="protein sequence ID" value="KKL74075.1"/>
    <property type="molecule type" value="Genomic_DNA"/>
</dbReference>
<evidence type="ECO:0000256" key="1">
    <source>
        <dbReference type="SAM" id="MobiDB-lite"/>
    </source>
</evidence>
<name>A0A0F9GXI0_9ZZZZ</name>
<evidence type="ECO:0000313" key="2">
    <source>
        <dbReference type="EMBL" id="KKL74075.1"/>
    </source>
</evidence>
<feature type="region of interest" description="Disordered" evidence="1">
    <location>
        <begin position="1"/>
        <end position="20"/>
    </location>
</feature>
<organism evidence="2">
    <name type="scientific">marine sediment metagenome</name>
    <dbReference type="NCBI Taxonomy" id="412755"/>
    <lineage>
        <taxon>unclassified sequences</taxon>
        <taxon>metagenomes</taxon>
        <taxon>ecological metagenomes</taxon>
    </lineage>
</organism>
<proteinExistence type="predicted"/>
<reference evidence="2" key="1">
    <citation type="journal article" date="2015" name="Nature">
        <title>Complex archaea that bridge the gap between prokaryotes and eukaryotes.</title>
        <authorList>
            <person name="Spang A."/>
            <person name="Saw J.H."/>
            <person name="Jorgensen S.L."/>
            <person name="Zaremba-Niedzwiedzka K."/>
            <person name="Martijn J."/>
            <person name="Lind A.E."/>
            <person name="van Eijk R."/>
            <person name="Schleper C."/>
            <person name="Guy L."/>
            <person name="Ettema T.J."/>
        </authorList>
    </citation>
    <scope>NUCLEOTIDE SEQUENCE</scope>
</reference>
<comment type="caution">
    <text evidence="2">The sequence shown here is derived from an EMBL/GenBank/DDBJ whole genome shotgun (WGS) entry which is preliminary data.</text>
</comment>
<sequence>MAAKKGKKTTRRKARKKPAVDKYRPDALEFLRMLVIDCGQYNKKHVIAWKKIAKAFTVSVMTLHRWRDPREKTYKPEFAKLATELQEEVTLGNVKRNIIDAAGHHWKRMVVKEMKTRRPEGPDSKYAKPELIKYARRVLGLRLKKSQTISEIREKINAAILSQTTTKLEVVRQEETECFGEPTARTLVVANLGPVEERWVDKKEHLFTEEPVSDEECKKTREYMRRQMV</sequence>
<gene>
    <name evidence="2" type="ORF">LCGC14_2068510</name>
</gene>
<accession>A0A0F9GXI0</accession>
<dbReference type="AlphaFoldDB" id="A0A0F9GXI0"/>
<feature type="compositionally biased region" description="Basic residues" evidence="1">
    <location>
        <begin position="1"/>
        <end position="17"/>
    </location>
</feature>
<protein>
    <submittedName>
        <fullName evidence="2">Uncharacterized protein</fullName>
    </submittedName>
</protein>